<dbReference type="AlphaFoldDB" id="A0A9P0FE39"/>
<protein>
    <submittedName>
        <fullName evidence="1">Uncharacterized protein</fullName>
    </submittedName>
</protein>
<sequence length="41" mass="4704">MEKVKEMVMNDHRITIRGVADDVGISISLYTIFCQKHLTPI</sequence>
<accession>A0A9P0FE39</accession>
<evidence type="ECO:0000313" key="1">
    <source>
        <dbReference type="EMBL" id="CAH0552625.1"/>
    </source>
</evidence>
<reference evidence="1" key="1">
    <citation type="submission" date="2021-12" db="EMBL/GenBank/DDBJ databases">
        <authorList>
            <person name="King R."/>
        </authorList>
    </citation>
    <scope>NUCLEOTIDE SEQUENCE</scope>
</reference>
<gene>
    <name evidence="1" type="ORF">MELIAE_LOCUS4805</name>
</gene>
<evidence type="ECO:0000313" key="2">
    <source>
        <dbReference type="Proteomes" id="UP001154078"/>
    </source>
</evidence>
<dbReference type="EMBL" id="OV121134">
    <property type="protein sequence ID" value="CAH0552625.1"/>
    <property type="molecule type" value="Genomic_DNA"/>
</dbReference>
<dbReference type="OrthoDB" id="6737600at2759"/>
<keyword evidence="2" id="KW-1185">Reference proteome</keyword>
<organism evidence="1 2">
    <name type="scientific">Brassicogethes aeneus</name>
    <name type="common">Rape pollen beetle</name>
    <name type="synonym">Meligethes aeneus</name>
    <dbReference type="NCBI Taxonomy" id="1431903"/>
    <lineage>
        <taxon>Eukaryota</taxon>
        <taxon>Metazoa</taxon>
        <taxon>Ecdysozoa</taxon>
        <taxon>Arthropoda</taxon>
        <taxon>Hexapoda</taxon>
        <taxon>Insecta</taxon>
        <taxon>Pterygota</taxon>
        <taxon>Neoptera</taxon>
        <taxon>Endopterygota</taxon>
        <taxon>Coleoptera</taxon>
        <taxon>Polyphaga</taxon>
        <taxon>Cucujiformia</taxon>
        <taxon>Nitidulidae</taxon>
        <taxon>Meligethinae</taxon>
        <taxon>Brassicogethes</taxon>
    </lineage>
</organism>
<name>A0A9P0FE39_BRAAE</name>
<dbReference type="Proteomes" id="UP001154078">
    <property type="component" value="Chromosome 3"/>
</dbReference>
<proteinExistence type="predicted"/>